<comment type="caution">
    <text evidence="2">The sequence shown here is derived from an EMBL/GenBank/DDBJ whole genome shotgun (WGS) entry which is preliminary data.</text>
</comment>
<organism evidence="2 3">
    <name type="scientific">Streptomyces bambusae</name>
    <dbReference type="NCBI Taxonomy" id="1550616"/>
    <lineage>
        <taxon>Bacteria</taxon>
        <taxon>Bacillati</taxon>
        <taxon>Actinomycetota</taxon>
        <taxon>Actinomycetes</taxon>
        <taxon>Kitasatosporales</taxon>
        <taxon>Streptomycetaceae</taxon>
        <taxon>Streptomyces</taxon>
    </lineage>
</organism>
<sequence length="285" mass="30293">MTASAPVSDLAGWPRSEFSWGGRTHAYYERGQGPGVVLLPELPGITPELLGLADHLADSGFTVVVPSLFGTPGNPAFGARAALVITRVCITREFHAFATNARRPVTDYLRALARSLAERTPGPGVGIVGLCFTGGFALAAAVDDSVLAAVMGEPSLPLPLSAAHRADPGLSEQELRDVQVRTRDDGLCVLGLRFTEDRLVPGERFETLRDRLGDSFAYVELDSRPGNAAGFAPRSHSVLTHEVREIPGHPALEARRKVVAFLRRRLVEGDGAREPGSVPGPVPGP</sequence>
<evidence type="ECO:0000313" key="3">
    <source>
        <dbReference type="Proteomes" id="UP000812013"/>
    </source>
</evidence>
<reference evidence="2 3" key="1">
    <citation type="submission" date="2019-12" db="EMBL/GenBank/DDBJ databases">
        <title>Genome sequence of Streptomyces bambusae.</title>
        <authorList>
            <person name="Bansal K."/>
            <person name="Choksket S."/>
            <person name="Korpole S."/>
            <person name="Patil P.B."/>
        </authorList>
    </citation>
    <scope>NUCLEOTIDE SEQUENCE [LARGE SCALE GENOMIC DNA]</scope>
    <source>
        <strain evidence="2 3">SK60</strain>
    </source>
</reference>
<dbReference type="PANTHER" id="PTHR46623:SF6">
    <property type="entry name" value="ALPHA_BETA-HYDROLASES SUPERFAMILY PROTEIN"/>
    <property type="match status" value="1"/>
</dbReference>
<dbReference type="SUPFAM" id="SSF53474">
    <property type="entry name" value="alpha/beta-Hydrolases"/>
    <property type="match status" value="1"/>
</dbReference>
<protein>
    <submittedName>
        <fullName evidence="2">Dienelactone hydrolase</fullName>
    </submittedName>
</protein>
<dbReference type="GO" id="GO:0016787">
    <property type="term" value="F:hydrolase activity"/>
    <property type="evidence" value="ECO:0007669"/>
    <property type="project" value="UniProtKB-KW"/>
</dbReference>
<name>A0ABS6Z6A7_9ACTN</name>
<evidence type="ECO:0000259" key="1">
    <source>
        <dbReference type="Pfam" id="PF01738"/>
    </source>
</evidence>
<dbReference type="Gene3D" id="3.40.50.1820">
    <property type="entry name" value="alpha/beta hydrolase"/>
    <property type="match status" value="1"/>
</dbReference>
<dbReference type="Proteomes" id="UP000812013">
    <property type="component" value="Unassembled WGS sequence"/>
</dbReference>
<accession>A0ABS6Z6A7</accession>
<evidence type="ECO:0000313" key="2">
    <source>
        <dbReference type="EMBL" id="MBW5483289.1"/>
    </source>
</evidence>
<dbReference type="InterPro" id="IPR051049">
    <property type="entry name" value="Dienelactone_hydrolase-like"/>
</dbReference>
<feature type="domain" description="Dienelactone hydrolase" evidence="1">
    <location>
        <begin position="32"/>
        <end position="237"/>
    </location>
</feature>
<dbReference type="EMBL" id="WTFF01000097">
    <property type="protein sequence ID" value="MBW5483289.1"/>
    <property type="molecule type" value="Genomic_DNA"/>
</dbReference>
<gene>
    <name evidence="2" type="ORF">GPJ59_15665</name>
</gene>
<dbReference type="RefSeq" id="WP_219667752.1">
    <property type="nucleotide sequence ID" value="NZ_WTFF01000097.1"/>
</dbReference>
<dbReference type="PANTHER" id="PTHR46623">
    <property type="entry name" value="CARBOXYMETHYLENEBUTENOLIDASE-RELATED"/>
    <property type="match status" value="1"/>
</dbReference>
<proteinExistence type="predicted"/>
<dbReference type="Pfam" id="PF01738">
    <property type="entry name" value="DLH"/>
    <property type="match status" value="1"/>
</dbReference>
<keyword evidence="3" id="KW-1185">Reference proteome</keyword>
<dbReference type="InterPro" id="IPR029058">
    <property type="entry name" value="AB_hydrolase_fold"/>
</dbReference>
<keyword evidence="2" id="KW-0378">Hydrolase</keyword>
<dbReference type="InterPro" id="IPR002925">
    <property type="entry name" value="Dienelactn_hydro"/>
</dbReference>